<accession>A4BLE7</accession>
<dbReference type="Gene3D" id="3.90.220.20">
    <property type="entry name" value="DNA methylase specificity domains"/>
    <property type="match status" value="2"/>
</dbReference>
<gene>
    <name evidence="5" type="ORF">NB231_14983</name>
</gene>
<dbReference type="Proteomes" id="UP000003374">
    <property type="component" value="Unassembled WGS sequence"/>
</dbReference>
<proteinExistence type="inferred from homology"/>
<dbReference type="Pfam" id="PF01420">
    <property type="entry name" value="Methylase_S"/>
    <property type="match status" value="2"/>
</dbReference>
<organism evidence="5 6">
    <name type="scientific">Nitrococcus mobilis Nb-231</name>
    <dbReference type="NCBI Taxonomy" id="314278"/>
    <lineage>
        <taxon>Bacteria</taxon>
        <taxon>Pseudomonadati</taxon>
        <taxon>Pseudomonadota</taxon>
        <taxon>Gammaproteobacteria</taxon>
        <taxon>Chromatiales</taxon>
        <taxon>Ectothiorhodospiraceae</taxon>
        <taxon>Nitrococcus</taxon>
    </lineage>
</organism>
<evidence type="ECO:0000313" key="5">
    <source>
        <dbReference type="EMBL" id="EAR23135.1"/>
    </source>
</evidence>
<comment type="caution">
    <text evidence="5">The sequence shown here is derived from an EMBL/GenBank/DDBJ whole genome shotgun (WGS) entry which is preliminary data.</text>
</comment>
<evidence type="ECO:0000259" key="4">
    <source>
        <dbReference type="Pfam" id="PF01420"/>
    </source>
</evidence>
<dbReference type="PANTHER" id="PTHR43140:SF1">
    <property type="entry name" value="TYPE I RESTRICTION ENZYME ECOKI SPECIFICITY SUBUNIT"/>
    <property type="match status" value="1"/>
</dbReference>
<dbReference type="AlphaFoldDB" id="A4BLE7"/>
<dbReference type="EMBL" id="AAOF01000001">
    <property type="protein sequence ID" value="EAR23135.1"/>
    <property type="molecule type" value="Genomic_DNA"/>
</dbReference>
<evidence type="ECO:0000256" key="3">
    <source>
        <dbReference type="ARBA" id="ARBA00023125"/>
    </source>
</evidence>
<keyword evidence="6" id="KW-1185">Reference proteome</keyword>
<dbReference type="STRING" id="314278.NB231_14983"/>
<keyword evidence="3" id="KW-0238">DNA-binding</keyword>
<keyword evidence="2" id="KW-0680">Restriction system</keyword>
<dbReference type="SUPFAM" id="SSF116734">
    <property type="entry name" value="DNA methylase specificity domain"/>
    <property type="match status" value="2"/>
</dbReference>
<dbReference type="HOGENOM" id="CLU_021095_10_2_6"/>
<reference evidence="5 6" key="1">
    <citation type="submission" date="2006-02" db="EMBL/GenBank/DDBJ databases">
        <authorList>
            <person name="Waterbury J."/>
            <person name="Ferriera S."/>
            <person name="Johnson J."/>
            <person name="Kravitz S."/>
            <person name="Halpern A."/>
            <person name="Remington K."/>
            <person name="Beeson K."/>
            <person name="Tran B."/>
            <person name="Rogers Y.-H."/>
            <person name="Friedman R."/>
            <person name="Venter J.C."/>
        </authorList>
    </citation>
    <scope>NUCLEOTIDE SEQUENCE [LARGE SCALE GENOMIC DNA]</scope>
    <source>
        <strain evidence="5 6">Nb-231</strain>
    </source>
</reference>
<dbReference type="InterPro" id="IPR051212">
    <property type="entry name" value="Type-I_RE_S_subunit"/>
</dbReference>
<comment type="similarity">
    <text evidence="1">Belongs to the type-I restriction system S methylase family.</text>
</comment>
<dbReference type="InterPro" id="IPR000055">
    <property type="entry name" value="Restrct_endonuc_typeI_TRD"/>
</dbReference>
<name>A4BLE7_9GAMM</name>
<dbReference type="eggNOG" id="COG0732">
    <property type="taxonomic scope" value="Bacteria"/>
</dbReference>
<dbReference type="CDD" id="cd17253">
    <property type="entry name" value="RMtype1_S_Eco933I-TRD2-CR2_like"/>
    <property type="match status" value="1"/>
</dbReference>
<dbReference type="GO" id="GO:0003677">
    <property type="term" value="F:DNA binding"/>
    <property type="evidence" value="ECO:0007669"/>
    <property type="project" value="UniProtKB-KW"/>
</dbReference>
<feature type="domain" description="Type I restriction modification DNA specificity" evidence="4">
    <location>
        <begin position="259"/>
        <end position="425"/>
    </location>
</feature>
<protein>
    <submittedName>
        <fullName evidence="5">Type I restriction enzyme StySPI specificity protein</fullName>
    </submittedName>
</protein>
<dbReference type="InterPro" id="IPR044946">
    <property type="entry name" value="Restrct_endonuc_typeI_TRD_sf"/>
</dbReference>
<evidence type="ECO:0000256" key="1">
    <source>
        <dbReference type="ARBA" id="ARBA00010923"/>
    </source>
</evidence>
<dbReference type="PANTHER" id="PTHR43140">
    <property type="entry name" value="TYPE-1 RESTRICTION ENZYME ECOKI SPECIFICITY PROTEIN"/>
    <property type="match status" value="1"/>
</dbReference>
<dbReference type="GO" id="GO:0009307">
    <property type="term" value="P:DNA restriction-modification system"/>
    <property type="evidence" value="ECO:0007669"/>
    <property type="project" value="UniProtKB-KW"/>
</dbReference>
<sequence length="496" mass="55539">MENRALPENWARCRVTELAQLIRGVTYKKSEASKESQPGFAPLLRANNINGRINHEDLVYVREARISNEQWLKESDVLIAMSSGSIGLVGKAAQLRKVKGETFGSFCGALRPTSEIDCHFFGWFFQTRTYRECVSGDAKGSNINNLKRDHILHVDFPLPPANEQRRIVEKIETLFSRLDKGEEALRDVQKLLSRYRQSVLKAAVTGQLTADWRAENAHRLEHGRDLLARILQTRRESWEGRGKYKEPIAPSTSGLPDLPDGWVWASLAQLTHIKGGVTVDKKRESKNPVTVPYLRVANVQNGHIDLTEIKEITVNRDKAEQTLLKAGDILLNEGGDRDKLGRGWVWDGQIAPCIHQNHVFRARPVIPEISSRFVSYYANAFGQGFFMQKGKQSVNLASISLTAISGFPIALPSADEQREIVGRLEEKLIEVATVAEWCKTELTRSAALRQSILKDAFTGRLVPQNPSDEPAAELLARIRAARQAAPKGKTRRKATA</sequence>
<dbReference type="RefSeq" id="WP_005004088.1">
    <property type="nucleotide sequence ID" value="NZ_CH672427.1"/>
</dbReference>
<evidence type="ECO:0000256" key="2">
    <source>
        <dbReference type="ARBA" id="ARBA00022747"/>
    </source>
</evidence>
<evidence type="ECO:0000313" key="6">
    <source>
        <dbReference type="Proteomes" id="UP000003374"/>
    </source>
</evidence>
<dbReference type="CDD" id="cd17252">
    <property type="entry name" value="RMtype1_S_EcoKI-TRD1-CR1_like"/>
    <property type="match status" value="1"/>
</dbReference>
<feature type="domain" description="Type I restriction modification DNA specificity" evidence="4">
    <location>
        <begin position="7"/>
        <end position="181"/>
    </location>
</feature>